<name>A0A645FR67_9ZZZZ</name>
<sequence length="138" mass="15339">MFVINQTCGSNAIHFRHFDVHNNQVWFQLGSQFHSLFTISSFCDNVMSSFCQHFFDIQADNCFVVSYYNSHFFHNITHSFLIGTSTRARVPFSRGSSSKVPCRSASAIVCIILSPKLLVCPIAKPGGSPIPSSAISNE</sequence>
<gene>
    <name evidence="1" type="ORF">SDC9_163235</name>
</gene>
<comment type="caution">
    <text evidence="1">The sequence shown here is derived from an EMBL/GenBank/DDBJ whole genome shotgun (WGS) entry which is preliminary data.</text>
</comment>
<protein>
    <submittedName>
        <fullName evidence="1">Uncharacterized protein</fullName>
    </submittedName>
</protein>
<reference evidence="1" key="1">
    <citation type="submission" date="2019-08" db="EMBL/GenBank/DDBJ databases">
        <authorList>
            <person name="Kucharzyk K."/>
            <person name="Murdoch R.W."/>
            <person name="Higgins S."/>
            <person name="Loffler F."/>
        </authorList>
    </citation>
    <scope>NUCLEOTIDE SEQUENCE</scope>
</reference>
<proteinExistence type="predicted"/>
<accession>A0A645FR67</accession>
<dbReference type="EMBL" id="VSSQ01062776">
    <property type="protein sequence ID" value="MPN15899.1"/>
    <property type="molecule type" value="Genomic_DNA"/>
</dbReference>
<dbReference type="AlphaFoldDB" id="A0A645FR67"/>
<evidence type="ECO:0000313" key="1">
    <source>
        <dbReference type="EMBL" id="MPN15899.1"/>
    </source>
</evidence>
<organism evidence="1">
    <name type="scientific">bioreactor metagenome</name>
    <dbReference type="NCBI Taxonomy" id="1076179"/>
    <lineage>
        <taxon>unclassified sequences</taxon>
        <taxon>metagenomes</taxon>
        <taxon>ecological metagenomes</taxon>
    </lineage>
</organism>